<dbReference type="STRING" id="70415.A0A5S6QKT0"/>
<evidence type="ECO:0000256" key="1">
    <source>
        <dbReference type="ARBA" id="ARBA00009947"/>
    </source>
</evidence>
<dbReference type="Proteomes" id="UP000046395">
    <property type="component" value="Unassembled WGS sequence"/>
</dbReference>
<protein>
    <submittedName>
        <fullName evidence="4">Uncharacterized protein</fullName>
    </submittedName>
</protein>
<dbReference type="Pfam" id="PF00956">
    <property type="entry name" value="NAP"/>
    <property type="match status" value="1"/>
</dbReference>
<proteinExistence type="inferred from homology"/>
<organism evidence="3 4">
    <name type="scientific">Trichuris muris</name>
    <name type="common">Mouse whipworm</name>
    <dbReference type="NCBI Taxonomy" id="70415"/>
    <lineage>
        <taxon>Eukaryota</taxon>
        <taxon>Metazoa</taxon>
        <taxon>Ecdysozoa</taxon>
        <taxon>Nematoda</taxon>
        <taxon>Enoplea</taxon>
        <taxon>Dorylaimia</taxon>
        <taxon>Trichinellida</taxon>
        <taxon>Trichuridae</taxon>
        <taxon>Trichuris</taxon>
    </lineage>
</organism>
<dbReference type="GO" id="GO:0005634">
    <property type="term" value="C:nucleus"/>
    <property type="evidence" value="ECO:0007669"/>
    <property type="project" value="InterPro"/>
</dbReference>
<dbReference type="InterPro" id="IPR002164">
    <property type="entry name" value="NAP_family"/>
</dbReference>
<evidence type="ECO:0000313" key="4">
    <source>
        <dbReference type="WBParaSite" id="TMUE_2000007790.1"/>
    </source>
</evidence>
<accession>A0A5S6QKT0</accession>
<reference evidence="4" key="1">
    <citation type="submission" date="2019-12" db="UniProtKB">
        <authorList>
            <consortium name="WormBaseParasite"/>
        </authorList>
    </citation>
    <scope>IDENTIFICATION</scope>
</reference>
<dbReference type="SUPFAM" id="SSF143113">
    <property type="entry name" value="NAP-like"/>
    <property type="match status" value="1"/>
</dbReference>
<comment type="similarity">
    <text evidence="1 2">Belongs to the nucleosome assembly protein (NAP) family.</text>
</comment>
<name>A0A5S6QKT0_TRIMR</name>
<evidence type="ECO:0000256" key="2">
    <source>
        <dbReference type="RuleBase" id="RU003876"/>
    </source>
</evidence>
<dbReference type="InterPro" id="IPR037231">
    <property type="entry name" value="NAP-like_sf"/>
</dbReference>
<evidence type="ECO:0000313" key="3">
    <source>
        <dbReference type="Proteomes" id="UP000046395"/>
    </source>
</evidence>
<dbReference type="AlphaFoldDB" id="A0A5S6QKT0"/>
<dbReference type="PANTHER" id="PTHR11875">
    <property type="entry name" value="TESTIS-SPECIFIC Y-ENCODED PROTEIN"/>
    <property type="match status" value="1"/>
</dbReference>
<dbReference type="WBParaSite" id="TMUE_2000007790.1">
    <property type="protein sequence ID" value="TMUE_2000007790.1"/>
    <property type="gene ID" value="WBGene00290334"/>
</dbReference>
<dbReference type="Gene3D" id="3.30.1120.90">
    <property type="entry name" value="Nucleosome assembly protein"/>
    <property type="match status" value="1"/>
</dbReference>
<sequence length="184" mass="22744">MARPIRSPDRHAFRPIPADWANRRSPCFWLNAMKNTLLLARLIRFQDELALVYLVDIRTEILLWPRTLRIIFEFYENPFFENQFIFKDYRIKLAVRKRKNRLEQRVKVIWCKCCPIIWHNGMKPKKRFLHKKMSLSRRNQKRRWFFFEFLQFNCRGGMLRKGQLKRNFLIALFIHYQFLPNIHS</sequence>
<keyword evidence="3" id="KW-1185">Reference proteome</keyword>
<dbReference type="GO" id="GO:0006334">
    <property type="term" value="P:nucleosome assembly"/>
    <property type="evidence" value="ECO:0007669"/>
    <property type="project" value="InterPro"/>
</dbReference>